<proteinExistence type="predicted"/>
<dbReference type="Pfam" id="PF05845">
    <property type="entry name" value="PhnH"/>
    <property type="match status" value="1"/>
</dbReference>
<accession>A0A2I7K5C9</accession>
<dbReference type="PIRSF" id="PIRSF020680">
    <property type="entry name" value="PhnH"/>
    <property type="match status" value="1"/>
</dbReference>
<dbReference type="Proteomes" id="UP000236447">
    <property type="component" value="Chromosome"/>
</dbReference>
<dbReference type="Gene3D" id="3.40.50.11310">
    <property type="entry name" value="Bacterial phosphonate metabolism protein PhnH"/>
    <property type="match status" value="1"/>
</dbReference>
<gene>
    <name evidence="1" type="primary">phnH</name>
    <name evidence="1" type="ORF">PhaeoP88_00417</name>
</gene>
<evidence type="ECO:0000313" key="2">
    <source>
        <dbReference type="Proteomes" id="UP000236447"/>
    </source>
</evidence>
<dbReference type="AlphaFoldDB" id="A0A2I7K5C9"/>
<reference evidence="1 2" key="2">
    <citation type="journal article" date="2017" name="Genome Biol. Evol.">
        <title>Trajectories and Drivers of Genome Evolution in Surface-Associated Marine Phaeobacter.</title>
        <authorList>
            <person name="Freese H.M."/>
            <person name="Sikorski J."/>
            <person name="Bunk B."/>
            <person name="Scheuner C."/>
            <person name="Meier-Kolthoff J.P."/>
            <person name="Sproer C."/>
            <person name="Gram L."/>
            <person name="Overmann J."/>
        </authorList>
    </citation>
    <scope>NUCLEOTIDE SEQUENCE [LARGE SCALE GENOMIC DNA]</scope>
    <source>
        <strain evidence="1 2">P88</strain>
    </source>
</reference>
<organism evidence="1 2">
    <name type="scientific">Phaeobacter inhibens</name>
    <dbReference type="NCBI Taxonomy" id="221822"/>
    <lineage>
        <taxon>Bacteria</taxon>
        <taxon>Pseudomonadati</taxon>
        <taxon>Pseudomonadota</taxon>
        <taxon>Alphaproteobacteria</taxon>
        <taxon>Rhodobacterales</taxon>
        <taxon>Roseobacteraceae</taxon>
        <taxon>Phaeobacter</taxon>
    </lineage>
</organism>
<dbReference type="RefSeq" id="WP_102882976.1">
    <property type="nucleotide sequence ID" value="NZ_CP010725.1"/>
</dbReference>
<reference evidence="1 2" key="1">
    <citation type="journal article" date="2017" name="Front. Microbiol.">
        <title>Phaeobacter piscinae sp. nov., a species of the Roseobacter group and potential aquaculture probiont.</title>
        <authorList>
            <person name="Sonnenschein E.C."/>
            <person name="Phippen C.B.W."/>
            <person name="Nielsen K.F."/>
            <person name="Mateiu R.V."/>
            <person name="Melchiorsen J."/>
            <person name="Gram L."/>
            <person name="Overmann J."/>
            <person name="Freese H.M."/>
        </authorList>
    </citation>
    <scope>NUCLEOTIDE SEQUENCE [LARGE SCALE GENOMIC DNA]</scope>
    <source>
        <strain evidence="1 2">P88</strain>
    </source>
</reference>
<dbReference type="NCBIfam" id="TIGR03292">
    <property type="entry name" value="PhnH_redo"/>
    <property type="match status" value="1"/>
</dbReference>
<evidence type="ECO:0000313" key="1">
    <source>
        <dbReference type="EMBL" id="AUQ97819.1"/>
    </source>
</evidence>
<sequence>MSSQSQASHFSGGFTAPPIQSAKAFRAAMSAMARPGEIKDINGATPPEGLSVAAGCLVLTLCDPDTGVFLAPDVDRPAVREWITFHTGAPFVLPEQAEFAIGGWSALAPLDRYRIGTSEYPDRSATLIVELPSLDTTNAELRGPGIKTCSEISLPDIGPFQANSMLFPLGFDTYFTAGSQISALPRSSRITPLSNKEG</sequence>
<dbReference type="InterPro" id="IPR038058">
    <property type="entry name" value="PhnH-like_sp"/>
</dbReference>
<protein>
    <submittedName>
        <fullName evidence="1">Protein PhnH</fullName>
    </submittedName>
</protein>
<dbReference type="SUPFAM" id="SSF159709">
    <property type="entry name" value="PhnH-like"/>
    <property type="match status" value="1"/>
</dbReference>
<dbReference type="InterPro" id="IPR008772">
    <property type="entry name" value="Phosphonate_metab_PhnH"/>
</dbReference>
<dbReference type="GO" id="GO:0019634">
    <property type="term" value="P:organic phosphonate metabolic process"/>
    <property type="evidence" value="ECO:0007669"/>
    <property type="project" value="InterPro"/>
</dbReference>
<name>A0A2I7K5C9_9RHOB</name>
<dbReference type="EMBL" id="CP010725">
    <property type="protein sequence ID" value="AUQ97819.1"/>
    <property type="molecule type" value="Genomic_DNA"/>
</dbReference>